<dbReference type="InterPro" id="IPR050557">
    <property type="entry name" value="RTX_toxin/Mannuronan_C5-epim"/>
</dbReference>
<dbReference type="GO" id="GO:0005509">
    <property type="term" value="F:calcium ion binding"/>
    <property type="evidence" value="ECO:0007669"/>
    <property type="project" value="InterPro"/>
</dbReference>
<dbReference type="Proteomes" id="UP001217476">
    <property type="component" value="Chromosome"/>
</dbReference>
<reference evidence="4" key="1">
    <citation type="submission" date="2023-03" db="EMBL/GenBank/DDBJ databases">
        <title>Andean soil-derived lignocellulolytic bacterial consortium as a source of novel taxa and putative plastic-active enzymes.</title>
        <authorList>
            <person name="Diaz-Garcia L."/>
            <person name="Chuvochina M."/>
            <person name="Feuerriegel G."/>
            <person name="Bunk B."/>
            <person name="Sproer C."/>
            <person name="Streit W.R."/>
            <person name="Rodriguez L.M."/>
            <person name="Overmann J."/>
            <person name="Jimenez D.J."/>
        </authorList>
    </citation>
    <scope>NUCLEOTIDE SEQUENCE</scope>
    <source>
        <strain evidence="4">MAG 4196</strain>
    </source>
</reference>
<dbReference type="NCBIfam" id="TIGR03661">
    <property type="entry name" value="T1SS_VCA0849"/>
    <property type="match status" value="1"/>
</dbReference>
<dbReference type="Pfam" id="PF17963">
    <property type="entry name" value="Big_9"/>
    <property type="match status" value="1"/>
</dbReference>
<evidence type="ECO:0000313" key="5">
    <source>
        <dbReference type="Proteomes" id="UP001217476"/>
    </source>
</evidence>
<dbReference type="InterPro" id="IPR019960">
    <property type="entry name" value="T1SS_VCA0849"/>
</dbReference>
<protein>
    <submittedName>
        <fullName evidence="4">DUF5801 repeats-in-toxin domain-containing protein</fullName>
    </submittedName>
</protein>
<dbReference type="InterPro" id="IPR011049">
    <property type="entry name" value="Serralysin-like_metalloprot_C"/>
</dbReference>
<dbReference type="Gene3D" id="2.150.10.10">
    <property type="entry name" value="Serralysin-like metalloprotease, C-terminal"/>
    <property type="match status" value="1"/>
</dbReference>
<evidence type="ECO:0000259" key="3">
    <source>
        <dbReference type="Pfam" id="PF19116"/>
    </source>
</evidence>
<gene>
    <name evidence="4" type="ORF">P0Y65_16305</name>
</gene>
<dbReference type="PRINTS" id="PR00313">
    <property type="entry name" value="CABNDNGRPT"/>
</dbReference>
<evidence type="ECO:0000256" key="2">
    <source>
        <dbReference type="ARBA" id="ARBA00022525"/>
    </source>
</evidence>
<keyword evidence="2" id="KW-0964">Secreted</keyword>
<proteinExistence type="predicted"/>
<dbReference type="EMBL" id="CP119312">
    <property type="protein sequence ID" value="WEK03740.1"/>
    <property type="molecule type" value="Genomic_DNA"/>
</dbReference>
<dbReference type="InterPro" id="IPR018511">
    <property type="entry name" value="Hemolysin-typ_Ca-bd_CS"/>
</dbReference>
<dbReference type="PANTHER" id="PTHR38340">
    <property type="entry name" value="S-LAYER PROTEIN"/>
    <property type="match status" value="1"/>
</dbReference>
<feature type="domain" description="DUF5801" evidence="3">
    <location>
        <begin position="589"/>
        <end position="742"/>
    </location>
</feature>
<evidence type="ECO:0000313" key="4">
    <source>
        <dbReference type="EMBL" id="WEK03740.1"/>
    </source>
</evidence>
<sequence>MVESIRGEELVSAETGALNSPVVLVAQADVSAPIETAADEPTRLVIEVEDGNILRLPLTASVDQPRVNGTDLEFVQPDGSIIVVPEGAIQGLTIFIGTVEIPPQAVAALFEANGIEAAAGPEAGTANGSGGNFEVPVGGIGDAFDIGDLLPPTELSFEDQTIEEYFPANGRPVFGTGIFGQGAFGFTLSEEGLSDGLPDSNPVGSDFSNSTSYTIDLGASDPDGDGLSFTFGAPTAPFTSNGVEITWEGVGTDHLIGKAGDVTVFDIKIGGPTGTVTIQLLQPVDHPLQGEDVVNLGLTVTANDGRGGTATATVTIGLEDDSPEIGPPDNAIVDEDGLPGGIGDHAEGDDLGGNGEDEAGEATYVGSLNIRWGADNYDAADSINEDGSFAQDGVGRSVFFSQADFDAFVAANGGLTSGGRPLNFALSPDGTILTGWVGEGEGAYGVFRISLSDDGAGSYKFQLLGQLDHPSQTTPTGGEGGEEGLFPVLLRAAAPEGSSGHEDNIDLVVQFTARDSDRDLAHGQFSVSVDDDIPVISVAAIADNTITHDESAWPQNALWDRFGPTGDRDDNDVEVVKSILKVSQLFSDVASKGNDADVPAAARIFFDGAIGYAQSTQALVSVDVNFGADGRASSNALVFGLSLGLDGESGLFTTAGQPIVLVIEGDLVVGRVWDGEMLGDAAIAIHVDATTGKVTIAQWLSLQHADASSPDEVVSLVANAVHVVVTATDGDNDAQSASADISAQIRFEDDAPAISNVRYDNRSNALDDDAQFRGIPGGPGDDAGDATVSGRINFDAGADGLKSITASQDGTVRAIWIDGDGVGHILDVTTTWVTDGKGGKLIGTMTMGESTREVFELSIDKDGRFTLTMSAPLAHPGQDDPATEGQDVVYEDNLPLNFNYIITDGDGDAAGGKLGFSVDDDTPEFINGGVENNDIEVLGQSVSGLVNAAFGADGQSVDKGLFISTNSVLKIDDQQIDGAREEYSNNYRTLTGYIDGEKVYELTVNLNGTYTFTQFKRIDGFGQLNFQFGATDGDGDQQFAGFAIKLYDNAPPSVVIDTGNRNFENDVVNESGLATGSNPGAGHIATGAIVIGDADGLTDIDSVTISGAGSQTRSPADWVGKTIVGNYGTLTITSVSDGRISYSYELTSPTNDHPVAVEFDRFDVSVSDGKESAATAIYIEIADDVPTAVADTGYTVTEDAAGANLVSGNVLSNDVVGADGPASFVGWAAANAAQVTELSKYGTLIQGSDGSWSFTLDNGRAETQALGADFSQDFTLAYTMRDADGDESSAALTITVKGAADSAAVVTRGDVDLGVLEAGLPTGTAHDGSHVGMGTFNVSATDGIRTVVIGTTSFTLAQIQAFATTNGLVDTGEGVLRFTAYAGSASAGTISYSYTLKAAINSATHDGASDAGFSDNLNITVNGIGGTTATDNLNIYVIDDVPVLANDSNALAFAQKLTAGGKGAASANGNLLDNDDLGADSGRITKLVGWKDDTDTTSRNGFEVDGRYGKLVVQVDGSYVYTQTTNGSGLPKGARETFTYTVTDGDGDRVSANLVIDLTVNKAPTDIVWEGIAPSDDALPGRGMQIATLVAVDPDHAKGFTYALVEKESAANYSVNATTGAVFRTGSAMPEGDDHHLTIRVTDPAGASYVKTFDIATGSNSAARWHGDMLIGALHDDVIYGGKGDDSVFGWRDDDTLYGQAGDDFLSGGEGNDTLFGGAGDDFLTGGDGDDILIGGLGNDTLFGGAGSDTFVFAETGASNRDLIADFDITSDEIDLSALLDGDKVGGGDVDRFVQVVEKGADAVLQVSTNGNDHWSDVAVLSGHGTHDTPIDIKIDDHDFTIKVI</sequence>
<dbReference type="InterPro" id="IPR001343">
    <property type="entry name" value="Hemolysn_Ca-bd"/>
</dbReference>
<organism evidence="4 5">
    <name type="scientific">Candidatus Devosia phytovorans</name>
    <dbReference type="NCBI Taxonomy" id="3121372"/>
    <lineage>
        <taxon>Bacteria</taxon>
        <taxon>Pseudomonadati</taxon>
        <taxon>Pseudomonadota</taxon>
        <taxon>Alphaproteobacteria</taxon>
        <taxon>Hyphomicrobiales</taxon>
        <taxon>Devosiaceae</taxon>
        <taxon>Devosia</taxon>
    </lineage>
</organism>
<dbReference type="SUPFAM" id="SSF51120">
    <property type="entry name" value="beta-Roll"/>
    <property type="match status" value="1"/>
</dbReference>
<dbReference type="PANTHER" id="PTHR38340:SF1">
    <property type="entry name" value="S-LAYER PROTEIN"/>
    <property type="match status" value="1"/>
</dbReference>
<dbReference type="Gene3D" id="2.60.40.10">
    <property type="entry name" value="Immunoglobulins"/>
    <property type="match status" value="1"/>
</dbReference>
<dbReference type="NCBIfam" id="TIGR01965">
    <property type="entry name" value="VCBS_repeat"/>
    <property type="match status" value="2"/>
</dbReference>
<feature type="domain" description="DUF5801" evidence="3">
    <location>
        <begin position="785"/>
        <end position="911"/>
    </location>
</feature>
<dbReference type="Pfam" id="PF00353">
    <property type="entry name" value="HemolysinCabind"/>
    <property type="match status" value="2"/>
</dbReference>
<evidence type="ECO:0000256" key="1">
    <source>
        <dbReference type="ARBA" id="ARBA00004613"/>
    </source>
</evidence>
<comment type="subcellular location">
    <subcellularLocation>
        <location evidence="1">Secreted</location>
    </subcellularLocation>
</comment>
<dbReference type="PROSITE" id="PS00330">
    <property type="entry name" value="HEMOLYSIN_CALCIUM"/>
    <property type="match status" value="3"/>
</dbReference>
<dbReference type="GO" id="GO:0005576">
    <property type="term" value="C:extracellular region"/>
    <property type="evidence" value="ECO:0007669"/>
    <property type="project" value="UniProtKB-SubCell"/>
</dbReference>
<dbReference type="InterPro" id="IPR043824">
    <property type="entry name" value="DUF5801"/>
</dbReference>
<dbReference type="InterPro" id="IPR013783">
    <property type="entry name" value="Ig-like_fold"/>
</dbReference>
<name>A0AAJ6AYM2_9HYPH</name>
<dbReference type="InterPro" id="IPR010221">
    <property type="entry name" value="VCBS_dom"/>
</dbReference>
<dbReference type="Gene3D" id="2.60.40.60">
    <property type="entry name" value="Cadherins"/>
    <property type="match status" value="1"/>
</dbReference>
<accession>A0AAJ6AYM2</accession>
<dbReference type="Pfam" id="PF19116">
    <property type="entry name" value="DUF5801"/>
    <property type="match status" value="2"/>
</dbReference>